<dbReference type="EMBL" id="PFAL01000013">
    <property type="protein sequence ID" value="PIR95635.1"/>
    <property type="molecule type" value="Genomic_DNA"/>
</dbReference>
<dbReference type="InterPro" id="IPR043129">
    <property type="entry name" value="ATPase_NBD"/>
</dbReference>
<comment type="caution">
    <text evidence="2">The sequence shown here is derived from an EMBL/GenBank/DDBJ whole genome shotgun (WGS) entry which is preliminary data.</text>
</comment>
<dbReference type="Proteomes" id="UP000229972">
    <property type="component" value="Unassembled WGS sequence"/>
</dbReference>
<organism evidence="2 3">
    <name type="scientific">Candidatus Falkowbacteria bacterium CG10_big_fil_rev_8_21_14_0_10_37_18</name>
    <dbReference type="NCBI Taxonomy" id="1974562"/>
    <lineage>
        <taxon>Bacteria</taxon>
        <taxon>Candidatus Falkowiibacteriota</taxon>
    </lineage>
</organism>
<accession>A0A2H0V978</accession>
<evidence type="ECO:0000313" key="3">
    <source>
        <dbReference type="Proteomes" id="UP000229972"/>
    </source>
</evidence>
<evidence type="ECO:0000313" key="2">
    <source>
        <dbReference type="EMBL" id="PIR95635.1"/>
    </source>
</evidence>
<dbReference type="AlphaFoldDB" id="A0A2H0V978"/>
<reference evidence="3" key="1">
    <citation type="submission" date="2017-09" db="EMBL/GenBank/DDBJ databases">
        <title>Depth-based differentiation of microbial function through sediment-hosted aquifers and enrichment of novel symbionts in the deep terrestrial subsurface.</title>
        <authorList>
            <person name="Probst A.J."/>
            <person name="Ladd B."/>
            <person name="Jarett J.K."/>
            <person name="Geller-Mcgrath D.E."/>
            <person name="Sieber C.M.K."/>
            <person name="Emerson J.B."/>
            <person name="Anantharaman K."/>
            <person name="Thomas B.C."/>
            <person name="Malmstrom R."/>
            <person name="Stieglmeier M."/>
            <person name="Klingl A."/>
            <person name="Woyke T."/>
            <person name="Ryan C.M."/>
            <person name="Banfield J.F."/>
        </authorList>
    </citation>
    <scope>NUCLEOTIDE SEQUENCE [LARGE SCALE GENOMIC DNA]</scope>
</reference>
<dbReference type="GO" id="GO:0016740">
    <property type="term" value="F:transferase activity"/>
    <property type="evidence" value="ECO:0007669"/>
    <property type="project" value="UniProtKB-KW"/>
</dbReference>
<protein>
    <submittedName>
        <fullName evidence="2">tRNA (Adenosine(37)-N6)-threonylcarbamoyltransferase complex dimerization subunit type 1 TsaB</fullName>
    </submittedName>
</protein>
<dbReference type="InterPro" id="IPR022496">
    <property type="entry name" value="T6A_TsaB"/>
</dbReference>
<gene>
    <name evidence="2" type="primary">tsaB</name>
    <name evidence="2" type="ORF">COT93_01230</name>
</gene>
<dbReference type="SUPFAM" id="SSF53067">
    <property type="entry name" value="Actin-like ATPase domain"/>
    <property type="match status" value="1"/>
</dbReference>
<name>A0A2H0V978_9BACT</name>
<keyword evidence="2" id="KW-0808">Transferase</keyword>
<sequence>MTLYINTVSADQMTIALNDGTELVAQKIIQAPRQQGEKLVPAIDSLLKRKRLKLNDITKIVVANRGGSFTSLRIGVITANALAYALNIPVEAEESGSHRKKFASYSLVEPFYDRDPDIGKPKKFKL</sequence>
<dbReference type="InterPro" id="IPR000905">
    <property type="entry name" value="Gcp-like_dom"/>
</dbReference>
<dbReference type="NCBIfam" id="TIGR03725">
    <property type="entry name" value="T6A_YeaZ"/>
    <property type="match status" value="1"/>
</dbReference>
<proteinExistence type="predicted"/>
<dbReference type="Gene3D" id="3.30.420.40">
    <property type="match status" value="1"/>
</dbReference>
<dbReference type="Pfam" id="PF00814">
    <property type="entry name" value="TsaD"/>
    <property type="match status" value="1"/>
</dbReference>
<dbReference type="GO" id="GO:0002949">
    <property type="term" value="P:tRNA threonylcarbamoyladenosine modification"/>
    <property type="evidence" value="ECO:0007669"/>
    <property type="project" value="InterPro"/>
</dbReference>
<evidence type="ECO:0000259" key="1">
    <source>
        <dbReference type="Pfam" id="PF00814"/>
    </source>
</evidence>
<feature type="domain" description="Gcp-like" evidence="1">
    <location>
        <begin position="31"/>
        <end position="90"/>
    </location>
</feature>